<feature type="compositionally biased region" description="Basic and acidic residues" evidence="1">
    <location>
        <begin position="763"/>
        <end position="789"/>
    </location>
</feature>
<evidence type="ECO:0000313" key="3">
    <source>
        <dbReference type="Proteomes" id="UP001140560"/>
    </source>
</evidence>
<dbReference type="GO" id="GO:0044614">
    <property type="term" value="C:nuclear pore cytoplasmic filaments"/>
    <property type="evidence" value="ECO:0007669"/>
    <property type="project" value="TreeGrafter"/>
</dbReference>
<feature type="compositionally biased region" description="Polar residues" evidence="1">
    <location>
        <begin position="508"/>
        <end position="523"/>
    </location>
</feature>
<gene>
    <name evidence="2" type="primary">NUP98</name>
    <name evidence="2" type="ORF">N0V83_005878</name>
</gene>
<feature type="region of interest" description="Disordered" evidence="1">
    <location>
        <begin position="579"/>
        <end position="789"/>
    </location>
</feature>
<dbReference type="GO" id="GO:0006606">
    <property type="term" value="P:protein import into nucleus"/>
    <property type="evidence" value="ECO:0007669"/>
    <property type="project" value="TreeGrafter"/>
</dbReference>
<dbReference type="GO" id="GO:0003723">
    <property type="term" value="F:RNA binding"/>
    <property type="evidence" value="ECO:0007669"/>
    <property type="project" value="TreeGrafter"/>
</dbReference>
<feature type="region of interest" description="Disordered" evidence="1">
    <location>
        <begin position="290"/>
        <end position="315"/>
    </location>
</feature>
<accession>A0A9W8Y7R7</accession>
<evidence type="ECO:0000313" key="2">
    <source>
        <dbReference type="EMBL" id="KAJ4368796.1"/>
    </source>
</evidence>
<feature type="compositionally biased region" description="Basic and acidic residues" evidence="1">
    <location>
        <begin position="683"/>
        <end position="707"/>
    </location>
</feature>
<dbReference type="GO" id="GO:0034398">
    <property type="term" value="P:telomere tethering at nuclear periphery"/>
    <property type="evidence" value="ECO:0007669"/>
    <property type="project" value="TreeGrafter"/>
</dbReference>
<feature type="compositionally biased region" description="Low complexity" evidence="1">
    <location>
        <begin position="596"/>
        <end position="624"/>
    </location>
</feature>
<proteinExistence type="predicted"/>
<dbReference type="AlphaFoldDB" id="A0A9W8Y7R7"/>
<dbReference type="GO" id="GO:0006405">
    <property type="term" value="P:RNA export from nucleus"/>
    <property type="evidence" value="ECO:0007669"/>
    <property type="project" value="TreeGrafter"/>
</dbReference>
<feature type="compositionally biased region" description="Low complexity" evidence="1">
    <location>
        <begin position="488"/>
        <end position="499"/>
    </location>
</feature>
<dbReference type="PANTHER" id="PTHR23198">
    <property type="entry name" value="NUCLEOPORIN"/>
    <property type="match status" value="1"/>
</dbReference>
<feature type="compositionally biased region" description="Low complexity" evidence="1">
    <location>
        <begin position="665"/>
        <end position="682"/>
    </location>
</feature>
<dbReference type="OrthoDB" id="3797628at2759"/>
<dbReference type="GO" id="GO:0017056">
    <property type="term" value="F:structural constituent of nuclear pore"/>
    <property type="evidence" value="ECO:0007669"/>
    <property type="project" value="TreeGrafter"/>
</dbReference>
<feature type="compositionally biased region" description="Polar residues" evidence="1">
    <location>
        <begin position="98"/>
        <end position="111"/>
    </location>
</feature>
<feature type="region of interest" description="Disordered" evidence="1">
    <location>
        <begin position="465"/>
        <end position="530"/>
    </location>
</feature>
<feature type="compositionally biased region" description="Polar residues" evidence="1">
    <location>
        <begin position="53"/>
        <end position="62"/>
    </location>
</feature>
<feature type="region of interest" description="Disordered" evidence="1">
    <location>
        <begin position="53"/>
        <end position="115"/>
    </location>
</feature>
<evidence type="ECO:0000256" key="1">
    <source>
        <dbReference type="SAM" id="MobiDB-lite"/>
    </source>
</evidence>
<dbReference type="GO" id="GO:0008139">
    <property type="term" value="F:nuclear localization sequence binding"/>
    <property type="evidence" value="ECO:0007669"/>
    <property type="project" value="TreeGrafter"/>
</dbReference>
<dbReference type="Proteomes" id="UP001140560">
    <property type="component" value="Unassembled WGS sequence"/>
</dbReference>
<dbReference type="PANTHER" id="PTHR23198:SF6">
    <property type="entry name" value="NUCLEAR PORE COMPLEX PROTEIN NUP98-NUP96"/>
    <property type="match status" value="1"/>
</dbReference>
<sequence>MRADHNILTWASNQWPSYRATSNNYEAYHRQVQPAMGSALGKDDALPSVDTLQITPSSTREGTPTDETEDGVAAGKPDLPGLTASCSASADKADIPTSAVSPQASQDPTSTEQKDKILSIASETIATSRADAGKAPLNFTCGPADHLEAYILRPHIDTVDDRIIWSAKVDQLYLDKDALQAHMSKLGPDYSIIDAMSELSPDQIQLIQARTKSRNGFLVAIQYSASKDMVTHMGTFKIQPIMFIVKITVLPKKKELPWPPLGTPQPVAPGAPRIPPVPLPSWALPPPAPVTSFDAADASSDSSDTSSDSTDTPRAQLGKHYFFRVEKNPLYEGGYMTITAQDKYTGHGNERSLEELRLEDYEAGRTNATKASLLGYGSSFGFQSATPVPRRAGGGLFGAGASGGFASPVQQPQQTRDVFGQTSGDGLFSVKPAPGGGLFGGNIGAHQQRQHTGGPFGRAPGSGLFGGAPSGGGLFRGQPTPTGGMFGSTAPTSQQPQQSRGLFGESLSAANPSSGFSPRNNAGGSLFEKLTSPAPGQAMFGQATSIPFTRFPATSGQRAYTKGWVPTGIPPQATLSSFFTSTQTRPERDLGPSPFAALGTKPPTTATAAAQPTPAAPSTSSNPFAAPPAPVAAPNDDSRSINPFPRAPTPHPSCWHCEEKLQNDAPPGAAPTSATAATSSETAVKKDEAEKEKAVTKEGDGKDTEAKKKPRHVRFVVNEQGVVSSPPGIRPALPGYSPPAQTQPLPTPQVNPFRGFGNVVRPGDLRLYRNGGDKGGDAEKEGKGKDGEK</sequence>
<feature type="compositionally biased region" description="Low complexity" evidence="1">
    <location>
        <begin position="294"/>
        <end position="312"/>
    </location>
</feature>
<dbReference type="InterPro" id="IPR037665">
    <property type="entry name" value="Nucleoporin_S59-like"/>
</dbReference>
<name>A0A9W8Y7R7_9PLEO</name>
<keyword evidence="3" id="KW-1185">Reference proteome</keyword>
<dbReference type="EMBL" id="JAPEUY010000010">
    <property type="protein sequence ID" value="KAJ4368796.1"/>
    <property type="molecule type" value="Genomic_DNA"/>
</dbReference>
<comment type="caution">
    <text evidence="2">The sequence shown here is derived from an EMBL/GenBank/DDBJ whole genome shotgun (WGS) entry which is preliminary data.</text>
</comment>
<dbReference type="GO" id="GO:0000973">
    <property type="term" value="P:post-transcriptional tethering of RNA polymerase II gene DNA at nuclear periphery"/>
    <property type="evidence" value="ECO:0007669"/>
    <property type="project" value="TreeGrafter"/>
</dbReference>
<protein>
    <submittedName>
        <fullName evidence="2">Nuclear pore complex protein Nup98-Nup96</fullName>
    </submittedName>
</protein>
<feature type="compositionally biased region" description="Gly residues" evidence="1">
    <location>
        <begin position="465"/>
        <end position="475"/>
    </location>
</feature>
<dbReference type="Gene3D" id="1.10.10.2360">
    <property type="match status" value="1"/>
</dbReference>
<reference evidence="2" key="1">
    <citation type="submission" date="2022-10" db="EMBL/GenBank/DDBJ databases">
        <title>Tapping the CABI collections for fungal endophytes: first genome assemblies for Collariella, Neodidymelliopsis, Ascochyta clinopodiicola, Didymella pomorum, Didymosphaeria variabile, Neocosmospora piperis and Neocucurbitaria cava.</title>
        <authorList>
            <person name="Hill R."/>
        </authorList>
    </citation>
    <scope>NUCLEOTIDE SEQUENCE</scope>
    <source>
        <strain evidence="2">IMI 356814</strain>
    </source>
</reference>
<organism evidence="2 3">
    <name type="scientific">Neocucurbitaria cava</name>
    <dbReference type="NCBI Taxonomy" id="798079"/>
    <lineage>
        <taxon>Eukaryota</taxon>
        <taxon>Fungi</taxon>
        <taxon>Dikarya</taxon>
        <taxon>Ascomycota</taxon>
        <taxon>Pezizomycotina</taxon>
        <taxon>Dothideomycetes</taxon>
        <taxon>Pleosporomycetidae</taxon>
        <taxon>Pleosporales</taxon>
        <taxon>Pleosporineae</taxon>
        <taxon>Cucurbitariaceae</taxon>
        <taxon>Neocucurbitaria</taxon>
    </lineage>
</organism>